<accession>A0A1M5GKM3</accession>
<dbReference type="GO" id="GO:0005886">
    <property type="term" value="C:plasma membrane"/>
    <property type="evidence" value="ECO:0007669"/>
    <property type="project" value="UniProtKB-SubCell"/>
</dbReference>
<feature type="transmembrane region" description="Helical" evidence="8">
    <location>
        <begin position="38"/>
        <end position="54"/>
    </location>
</feature>
<protein>
    <recommendedName>
        <fullName evidence="11">AEC family transporter</fullName>
    </recommendedName>
</protein>
<dbReference type="PANTHER" id="PTHR36838:SF4">
    <property type="entry name" value="AUXIN EFFLUX CARRIER FAMILY PROTEIN"/>
    <property type="match status" value="1"/>
</dbReference>
<feature type="transmembrane region" description="Helical" evidence="8">
    <location>
        <begin position="66"/>
        <end position="87"/>
    </location>
</feature>
<dbReference type="InterPro" id="IPR004776">
    <property type="entry name" value="Mem_transp_PIN-like"/>
</dbReference>
<evidence type="ECO:0000256" key="5">
    <source>
        <dbReference type="ARBA" id="ARBA00022692"/>
    </source>
</evidence>
<evidence type="ECO:0000256" key="1">
    <source>
        <dbReference type="ARBA" id="ARBA00004651"/>
    </source>
</evidence>
<dbReference type="STRING" id="1121391.SAMN02745206_03154"/>
<comment type="subcellular location">
    <subcellularLocation>
        <location evidence="1">Cell membrane</location>
        <topology evidence="1">Multi-pass membrane protein</topology>
    </subcellularLocation>
</comment>
<evidence type="ECO:0000256" key="8">
    <source>
        <dbReference type="SAM" id="Phobius"/>
    </source>
</evidence>
<dbReference type="InterPro" id="IPR038770">
    <property type="entry name" value="Na+/solute_symporter_sf"/>
</dbReference>
<dbReference type="OrthoDB" id="9805563at2"/>
<keyword evidence="7 8" id="KW-0472">Membrane</keyword>
<dbReference type="PANTHER" id="PTHR36838">
    <property type="entry name" value="AUXIN EFFLUX CARRIER FAMILY PROTEIN"/>
    <property type="match status" value="1"/>
</dbReference>
<keyword evidence="3" id="KW-0813">Transport</keyword>
<feature type="transmembrane region" description="Helical" evidence="8">
    <location>
        <begin position="256"/>
        <end position="273"/>
    </location>
</feature>
<sequence length="311" mass="33202">MGGIGESVVPVFALIALGAALRRTGWTDPDFHRVSDRLVYYIFFPAMLFWKIGTPGHAAGLSPAAAGAALSAVILVYGLSLGFAVLARMPARQVGAFSQCCYRFNTYVGMAVVLEALGEGAVAHFALIISVCIPVINVCAVGTLLWFSESVSRARSPWFFVKNVLNNPLILACLSGFLYARLGTPFPKPVEALFRLMAWGSLPLALLSIGASLDFRRLRHHILPSLAAAGLKLVVLPAVGYGMLRLFHVGGLALKTAMIFFCLPTSTAIYILSSQMESDPELASAGIVISTLLSVLSLSLIVFFIHAGVFP</sequence>
<name>A0A1M5GKM3_9BACT</name>
<dbReference type="RefSeq" id="WP_073041166.1">
    <property type="nucleotide sequence ID" value="NZ_FQVB01000038.1"/>
</dbReference>
<evidence type="ECO:0000256" key="4">
    <source>
        <dbReference type="ARBA" id="ARBA00022475"/>
    </source>
</evidence>
<reference evidence="10" key="1">
    <citation type="submission" date="2016-11" db="EMBL/GenBank/DDBJ databases">
        <authorList>
            <person name="Varghese N."/>
            <person name="Submissions S."/>
        </authorList>
    </citation>
    <scope>NUCLEOTIDE SEQUENCE [LARGE SCALE GENOMIC DNA]</scope>
    <source>
        <strain evidence="10">DSM 9756</strain>
    </source>
</reference>
<dbReference type="EMBL" id="FQVB01000038">
    <property type="protein sequence ID" value="SHG04257.1"/>
    <property type="molecule type" value="Genomic_DNA"/>
</dbReference>
<comment type="similarity">
    <text evidence="2">Belongs to the auxin efflux carrier (TC 2.A.69) family.</text>
</comment>
<evidence type="ECO:0008006" key="11">
    <source>
        <dbReference type="Google" id="ProtNLM"/>
    </source>
</evidence>
<keyword evidence="6 8" id="KW-1133">Transmembrane helix</keyword>
<dbReference type="Proteomes" id="UP000184076">
    <property type="component" value="Unassembled WGS sequence"/>
</dbReference>
<proteinExistence type="inferred from homology"/>
<organism evidence="9 10">
    <name type="scientific">Desulfacinum infernum DSM 9756</name>
    <dbReference type="NCBI Taxonomy" id="1121391"/>
    <lineage>
        <taxon>Bacteria</taxon>
        <taxon>Pseudomonadati</taxon>
        <taxon>Thermodesulfobacteriota</taxon>
        <taxon>Syntrophobacteria</taxon>
        <taxon>Syntrophobacterales</taxon>
        <taxon>Syntrophobacteraceae</taxon>
        <taxon>Desulfacinum</taxon>
    </lineage>
</organism>
<keyword evidence="10" id="KW-1185">Reference proteome</keyword>
<evidence type="ECO:0000313" key="10">
    <source>
        <dbReference type="Proteomes" id="UP000184076"/>
    </source>
</evidence>
<evidence type="ECO:0000256" key="2">
    <source>
        <dbReference type="ARBA" id="ARBA00010145"/>
    </source>
</evidence>
<dbReference type="Gene3D" id="1.20.1530.20">
    <property type="match status" value="1"/>
</dbReference>
<dbReference type="Pfam" id="PF03547">
    <property type="entry name" value="Mem_trans"/>
    <property type="match status" value="1"/>
</dbReference>
<gene>
    <name evidence="9" type="ORF">SAMN02745206_03154</name>
</gene>
<evidence type="ECO:0000313" key="9">
    <source>
        <dbReference type="EMBL" id="SHG04257.1"/>
    </source>
</evidence>
<evidence type="ECO:0000256" key="3">
    <source>
        <dbReference type="ARBA" id="ARBA00022448"/>
    </source>
</evidence>
<evidence type="ECO:0000256" key="6">
    <source>
        <dbReference type="ARBA" id="ARBA00022989"/>
    </source>
</evidence>
<dbReference type="GO" id="GO:0055085">
    <property type="term" value="P:transmembrane transport"/>
    <property type="evidence" value="ECO:0007669"/>
    <property type="project" value="InterPro"/>
</dbReference>
<feature type="transmembrane region" description="Helical" evidence="8">
    <location>
        <begin position="285"/>
        <end position="309"/>
    </location>
</feature>
<feature type="transmembrane region" description="Helical" evidence="8">
    <location>
        <begin position="122"/>
        <end position="147"/>
    </location>
</feature>
<keyword evidence="5 8" id="KW-0812">Transmembrane</keyword>
<feature type="transmembrane region" description="Helical" evidence="8">
    <location>
        <begin position="225"/>
        <end position="244"/>
    </location>
</feature>
<feature type="transmembrane region" description="Helical" evidence="8">
    <location>
        <begin position="159"/>
        <end position="180"/>
    </location>
</feature>
<keyword evidence="4" id="KW-1003">Cell membrane</keyword>
<feature type="transmembrane region" description="Helical" evidence="8">
    <location>
        <begin position="192"/>
        <end position="213"/>
    </location>
</feature>
<evidence type="ECO:0000256" key="7">
    <source>
        <dbReference type="ARBA" id="ARBA00023136"/>
    </source>
</evidence>
<dbReference type="AlphaFoldDB" id="A0A1M5GKM3"/>